<evidence type="ECO:0008006" key="4">
    <source>
        <dbReference type="Google" id="ProtNLM"/>
    </source>
</evidence>
<name>A0A5B9EAW6_9BACT</name>
<proteinExistence type="predicted"/>
<evidence type="ECO:0000256" key="1">
    <source>
        <dbReference type="SAM" id="SignalP"/>
    </source>
</evidence>
<sequence>MKCTQIAVMLMVLGGVAVAQGPPQDANRKVEHGGIFVPGWKGVVDDLSAKRGETIENSRLAMDGKNLHVTTGPATTYWNVSDMAKGDYTVSATFREPHYMNLNDHPHPYGIVIGANDMGTENQSFLYCAAYGSGKFIVRGMGPGPFQMNGRTGQENEAVHKAAAKDAEVVQQISMQVKGDTVSCSINGTQVWSASKTDVMASGKLKSTDGAYGIRSAHNTEVEVIDLKLSK</sequence>
<dbReference type="RefSeq" id="WP_147647000.1">
    <property type="nucleotide sequence ID" value="NZ_CP042806.1"/>
</dbReference>
<reference evidence="2 3" key="1">
    <citation type="submission" date="2019-08" db="EMBL/GenBank/DDBJ databases">
        <title>Complete genome sequence of Terriglobus albidus strain ORNL.</title>
        <authorList>
            <person name="Podar M."/>
        </authorList>
    </citation>
    <scope>NUCLEOTIDE SEQUENCE [LARGE SCALE GENOMIC DNA]</scope>
    <source>
        <strain evidence="2 3">ORNL</strain>
    </source>
</reference>
<keyword evidence="1" id="KW-0732">Signal</keyword>
<dbReference type="KEGG" id="talb:FTW19_07260"/>
<organism evidence="2 3">
    <name type="scientific">Terriglobus albidus</name>
    <dbReference type="NCBI Taxonomy" id="1592106"/>
    <lineage>
        <taxon>Bacteria</taxon>
        <taxon>Pseudomonadati</taxon>
        <taxon>Acidobacteriota</taxon>
        <taxon>Terriglobia</taxon>
        <taxon>Terriglobales</taxon>
        <taxon>Acidobacteriaceae</taxon>
        <taxon>Terriglobus</taxon>
    </lineage>
</organism>
<accession>A0A5B9EAW6</accession>
<dbReference type="OrthoDB" id="115015at2"/>
<feature type="signal peptide" evidence="1">
    <location>
        <begin position="1"/>
        <end position="19"/>
    </location>
</feature>
<feature type="chain" id="PRO_5023000336" description="DUF1080 domain-containing protein" evidence="1">
    <location>
        <begin position="20"/>
        <end position="231"/>
    </location>
</feature>
<dbReference type="AlphaFoldDB" id="A0A5B9EAW6"/>
<gene>
    <name evidence="2" type="ORF">FTW19_07260</name>
</gene>
<evidence type="ECO:0000313" key="2">
    <source>
        <dbReference type="EMBL" id="QEE27810.1"/>
    </source>
</evidence>
<protein>
    <recommendedName>
        <fullName evidence="4">DUF1080 domain-containing protein</fullName>
    </recommendedName>
</protein>
<dbReference type="EMBL" id="CP042806">
    <property type="protein sequence ID" value="QEE27810.1"/>
    <property type="molecule type" value="Genomic_DNA"/>
</dbReference>
<dbReference type="Proteomes" id="UP000321820">
    <property type="component" value="Chromosome"/>
</dbReference>
<keyword evidence="3" id="KW-1185">Reference proteome</keyword>
<dbReference type="Gene3D" id="2.60.120.560">
    <property type="entry name" value="Exo-inulinase, domain 1"/>
    <property type="match status" value="1"/>
</dbReference>
<evidence type="ECO:0000313" key="3">
    <source>
        <dbReference type="Proteomes" id="UP000321820"/>
    </source>
</evidence>